<evidence type="ECO:0000256" key="4">
    <source>
        <dbReference type="ARBA" id="ARBA00022723"/>
    </source>
</evidence>
<accession>A0A2T4VXS0</accession>
<feature type="domain" description="Survival protein SurE-like phosphatase/nucleotidase" evidence="8">
    <location>
        <begin position="3"/>
        <end position="182"/>
    </location>
</feature>
<keyword evidence="4 7" id="KW-0479">Metal-binding</keyword>
<dbReference type="EMBL" id="PSQJ01000002">
    <property type="protein sequence ID" value="PTL86571.1"/>
    <property type="molecule type" value="Genomic_DNA"/>
</dbReference>
<comment type="catalytic activity">
    <reaction evidence="1 7">
        <text>a ribonucleoside 5'-phosphate + H2O = a ribonucleoside + phosphate</text>
        <dbReference type="Rhea" id="RHEA:12484"/>
        <dbReference type="ChEBI" id="CHEBI:15377"/>
        <dbReference type="ChEBI" id="CHEBI:18254"/>
        <dbReference type="ChEBI" id="CHEBI:43474"/>
        <dbReference type="ChEBI" id="CHEBI:58043"/>
        <dbReference type="EC" id="3.1.3.5"/>
    </reaction>
</comment>
<organism evidence="9 10">
    <name type="scientific">Candidatus Liberibacter europaeus</name>
    <dbReference type="NCBI Taxonomy" id="744859"/>
    <lineage>
        <taxon>Bacteria</taxon>
        <taxon>Pseudomonadati</taxon>
        <taxon>Pseudomonadota</taxon>
        <taxon>Alphaproteobacteria</taxon>
        <taxon>Hyphomicrobiales</taxon>
        <taxon>Rhizobiaceae</taxon>
        <taxon>Liberibacter</taxon>
    </lineage>
</organism>
<protein>
    <recommendedName>
        <fullName evidence="7">5'-nucleotidase SurE</fullName>
        <ecNumber evidence="7">3.1.3.5</ecNumber>
    </recommendedName>
    <alternativeName>
        <fullName evidence="7">Nucleoside 5'-monophosphate phosphohydrolase</fullName>
    </alternativeName>
</protein>
<feature type="binding site" evidence="7">
    <location>
        <position position="8"/>
    </location>
    <ligand>
        <name>a divalent metal cation</name>
        <dbReference type="ChEBI" id="CHEBI:60240"/>
    </ligand>
</feature>
<evidence type="ECO:0000256" key="6">
    <source>
        <dbReference type="ARBA" id="ARBA00022801"/>
    </source>
</evidence>
<comment type="function">
    <text evidence="7">Nucleotidase that shows phosphatase activity on nucleoside 5'-monophosphates.</text>
</comment>
<evidence type="ECO:0000256" key="1">
    <source>
        <dbReference type="ARBA" id="ARBA00000815"/>
    </source>
</evidence>
<name>A0A2T4VXS0_9HYPH</name>
<dbReference type="GO" id="GO:0004309">
    <property type="term" value="F:exopolyphosphatase activity"/>
    <property type="evidence" value="ECO:0007669"/>
    <property type="project" value="TreeGrafter"/>
</dbReference>
<gene>
    <name evidence="7" type="primary">surE</name>
    <name evidence="9" type="ORF">C4617_01755</name>
</gene>
<reference evidence="10" key="1">
    <citation type="submission" date="2018-02" db="EMBL/GenBank/DDBJ databases">
        <title>Genome sequence of Candidatus Liberibacter europaeus.</title>
        <authorList>
            <person name="Frampton R.A."/>
            <person name="Thompson S.M."/>
            <person name="David C."/>
            <person name="Addison S.M."/>
            <person name="Smith G.R."/>
        </authorList>
    </citation>
    <scope>NUCLEOTIDE SEQUENCE [LARGE SCALE GENOMIC DNA]</scope>
</reference>
<feature type="binding site" evidence="7">
    <location>
        <position position="40"/>
    </location>
    <ligand>
        <name>a divalent metal cation</name>
        <dbReference type="ChEBI" id="CHEBI:60240"/>
    </ligand>
</feature>
<keyword evidence="3 7" id="KW-0963">Cytoplasm</keyword>
<evidence type="ECO:0000256" key="2">
    <source>
        <dbReference type="ARBA" id="ARBA00011062"/>
    </source>
</evidence>
<evidence type="ECO:0000259" key="8">
    <source>
        <dbReference type="Pfam" id="PF01975"/>
    </source>
</evidence>
<evidence type="ECO:0000313" key="9">
    <source>
        <dbReference type="EMBL" id="PTL86571.1"/>
    </source>
</evidence>
<evidence type="ECO:0000256" key="3">
    <source>
        <dbReference type="ARBA" id="ARBA00022490"/>
    </source>
</evidence>
<comment type="cofactor">
    <cofactor evidence="7">
        <name>a divalent metal cation</name>
        <dbReference type="ChEBI" id="CHEBI:60240"/>
    </cofactor>
    <text evidence="7">Binds 1 divalent metal cation per subunit.</text>
</comment>
<dbReference type="PANTHER" id="PTHR30457">
    <property type="entry name" value="5'-NUCLEOTIDASE SURE"/>
    <property type="match status" value="1"/>
</dbReference>
<dbReference type="HAMAP" id="MF_00060">
    <property type="entry name" value="SurE"/>
    <property type="match status" value="1"/>
</dbReference>
<evidence type="ECO:0000313" key="10">
    <source>
        <dbReference type="Proteomes" id="UP000240811"/>
    </source>
</evidence>
<evidence type="ECO:0000256" key="7">
    <source>
        <dbReference type="HAMAP-Rule" id="MF_00060"/>
    </source>
</evidence>
<dbReference type="NCBIfam" id="TIGR00087">
    <property type="entry name" value="surE"/>
    <property type="match status" value="1"/>
</dbReference>
<comment type="similarity">
    <text evidence="2 7">Belongs to the SurE nucleotidase family.</text>
</comment>
<dbReference type="NCBIfam" id="NF001490">
    <property type="entry name" value="PRK00346.1-4"/>
    <property type="match status" value="1"/>
</dbReference>
<dbReference type="InterPro" id="IPR002828">
    <property type="entry name" value="SurE-like_Pase/nucleotidase"/>
</dbReference>
<dbReference type="Proteomes" id="UP000240811">
    <property type="component" value="Unassembled WGS sequence"/>
</dbReference>
<evidence type="ECO:0000256" key="5">
    <source>
        <dbReference type="ARBA" id="ARBA00022741"/>
    </source>
</evidence>
<dbReference type="PANTHER" id="PTHR30457:SF12">
    <property type="entry name" value="5'_3'-NUCLEOTIDASE SURE"/>
    <property type="match status" value="1"/>
</dbReference>
<dbReference type="Gene3D" id="3.40.1210.10">
    <property type="entry name" value="Survival protein SurE-like phosphatase/nucleotidase"/>
    <property type="match status" value="1"/>
</dbReference>
<dbReference type="Pfam" id="PF01975">
    <property type="entry name" value="SurE"/>
    <property type="match status" value="1"/>
</dbReference>
<dbReference type="InterPro" id="IPR030048">
    <property type="entry name" value="SurE"/>
</dbReference>
<dbReference type="GO" id="GO:0008254">
    <property type="term" value="F:3'-nucleotidase activity"/>
    <property type="evidence" value="ECO:0007669"/>
    <property type="project" value="TreeGrafter"/>
</dbReference>
<feature type="binding site" evidence="7">
    <location>
        <position position="92"/>
    </location>
    <ligand>
        <name>a divalent metal cation</name>
        <dbReference type="ChEBI" id="CHEBI:60240"/>
    </ligand>
</feature>
<comment type="subcellular location">
    <subcellularLocation>
        <location evidence="7">Cytoplasm</location>
    </subcellularLocation>
</comment>
<keyword evidence="6 7" id="KW-0378">Hydrolase</keyword>
<proteinExistence type="inferred from homology"/>
<dbReference type="InterPro" id="IPR036523">
    <property type="entry name" value="SurE-like_sf"/>
</dbReference>
<keyword evidence="5 7" id="KW-0547">Nucleotide-binding</keyword>
<dbReference type="GO" id="GO:0046872">
    <property type="term" value="F:metal ion binding"/>
    <property type="evidence" value="ECO:0007669"/>
    <property type="project" value="UniProtKB-UniRule"/>
</dbReference>
<feature type="binding site" evidence="7">
    <location>
        <position position="9"/>
    </location>
    <ligand>
        <name>a divalent metal cation</name>
        <dbReference type="ChEBI" id="CHEBI:60240"/>
    </ligand>
</feature>
<comment type="caution">
    <text evidence="9">The sequence shown here is derived from an EMBL/GenBank/DDBJ whole genome shotgun (WGS) entry which is preliminary data.</text>
</comment>
<dbReference type="AlphaFoldDB" id="A0A2T4VXS0"/>
<dbReference type="GO" id="GO:0008253">
    <property type="term" value="F:5'-nucleotidase activity"/>
    <property type="evidence" value="ECO:0007669"/>
    <property type="project" value="UniProtKB-UniRule"/>
</dbReference>
<sequence length="248" mass="27230">MRILLTNDDGIKSEGLKSLEEIARSISDDIWICAPEMDQSCLSNSLTMAKSLSCRKISEKRFAVNGTPVDCVVIALHQLSDKKPDLILSGVNVGTNTANHIAYSGTVAAAFEGSLRGIRSFALSQAYNYEHMIPWEVSKKHAPNILGQLIKLDIPATILFNINFPSCLPENVEIVKLTNQGNPCFSIDAKLISGDSNLSKYSLEFNEHLESLCENSDAFAIKNNMISVTPIKINLTDYDAKKHISLSI</sequence>
<dbReference type="GO" id="GO:0005737">
    <property type="term" value="C:cytoplasm"/>
    <property type="evidence" value="ECO:0007669"/>
    <property type="project" value="UniProtKB-SubCell"/>
</dbReference>
<dbReference type="EC" id="3.1.3.5" evidence="7"/>
<dbReference type="SUPFAM" id="SSF64167">
    <property type="entry name" value="SurE-like"/>
    <property type="match status" value="1"/>
</dbReference>
<dbReference type="GO" id="GO:0000166">
    <property type="term" value="F:nucleotide binding"/>
    <property type="evidence" value="ECO:0007669"/>
    <property type="project" value="UniProtKB-KW"/>
</dbReference>